<keyword evidence="3" id="KW-0804">Transcription</keyword>
<dbReference type="PROSITE" id="PS01124">
    <property type="entry name" value="HTH_ARAC_FAMILY_2"/>
    <property type="match status" value="1"/>
</dbReference>
<dbReference type="KEGG" id="spha:D3Y57_10415"/>
<dbReference type="SMART" id="SM00342">
    <property type="entry name" value="HTH_ARAC"/>
    <property type="match status" value="1"/>
</dbReference>
<feature type="domain" description="HTH araC/xylS-type" evidence="4">
    <location>
        <begin position="165"/>
        <end position="264"/>
    </location>
</feature>
<evidence type="ECO:0000256" key="3">
    <source>
        <dbReference type="ARBA" id="ARBA00023163"/>
    </source>
</evidence>
<dbReference type="InterPro" id="IPR050204">
    <property type="entry name" value="AraC_XylS_family_regulators"/>
</dbReference>
<evidence type="ECO:0000313" key="6">
    <source>
        <dbReference type="Proteomes" id="UP000276254"/>
    </source>
</evidence>
<reference evidence="5 6" key="1">
    <citation type="submission" date="2018-09" db="EMBL/GenBank/DDBJ databases">
        <title>Sphingomonas peninsula sp. nov., isolated from fildes peninsula, Antarctic soil.</title>
        <authorList>
            <person name="Yingchao G."/>
        </authorList>
    </citation>
    <scope>NUCLEOTIDE SEQUENCE [LARGE SCALE GENOMIC DNA]</scope>
    <source>
        <strain evidence="5 6">YZ-8</strain>
    </source>
</reference>
<sequence>MTTYGTAAGAVTLDYATPDESLRDFLSVFYEFRANVPLFEDVERADLAQFRFVLKGKGRYTFTDGVVMAAPAIQILGPSTGPTAVRVEGPVDMFGVGLLPAGWGALLDFEASVLVNRVIDATDVFGTRLNVTAQALRDAGSFEERVAIGNALAQEMVARDRGGASAFTRIVDQWLASSPSPEVEELVRASGVSRRQVERYCKRFYGSPPKLLARKYRALKAAISLAKGQGVTQDLVDDGFYDQSHFIREIKHFTGLTPGKITEEFSVLAKLTLKRTEFEELAPLIIRT</sequence>
<dbReference type="InterPro" id="IPR018060">
    <property type="entry name" value="HTH_AraC"/>
</dbReference>
<gene>
    <name evidence="5" type="ORF">D3Y57_10415</name>
</gene>
<keyword evidence="2" id="KW-0238">DNA-binding</keyword>
<protein>
    <submittedName>
        <fullName evidence="5">AraC family transcriptional regulator</fullName>
    </submittedName>
</protein>
<dbReference type="OrthoDB" id="323290at2"/>
<organism evidence="5 6">
    <name type="scientific">Sphingomonas paeninsulae</name>
    <dbReference type="NCBI Taxonomy" id="2319844"/>
    <lineage>
        <taxon>Bacteria</taxon>
        <taxon>Pseudomonadati</taxon>
        <taxon>Pseudomonadota</taxon>
        <taxon>Alphaproteobacteria</taxon>
        <taxon>Sphingomonadales</taxon>
        <taxon>Sphingomonadaceae</taxon>
        <taxon>Sphingomonas</taxon>
    </lineage>
</organism>
<evidence type="ECO:0000256" key="2">
    <source>
        <dbReference type="ARBA" id="ARBA00023125"/>
    </source>
</evidence>
<evidence type="ECO:0000256" key="1">
    <source>
        <dbReference type="ARBA" id="ARBA00023015"/>
    </source>
</evidence>
<dbReference type="Gene3D" id="1.10.10.60">
    <property type="entry name" value="Homeodomain-like"/>
    <property type="match status" value="1"/>
</dbReference>
<evidence type="ECO:0000259" key="4">
    <source>
        <dbReference type="PROSITE" id="PS01124"/>
    </source>
</evidence>
<evidence type="ECO:0000313" key="5">
    <source>
        <dbReference type="EMBL" id="AYJ86301.1"/>
    </source>
</evidence>
<keyword evidence="6" id="KW-1185">Reference proteome</keyword>
<proteinExistence type="predicted"/>
<keyword evidence="1" id="KW-0805">Transcription regulation</keyword>
<name>A0A494TKF8_SPHPE</name>
<dbReference type="EMBL" id="CP032829">
    <property type="protein sequence ID" value="AYJ86301.1"/>
    <property type="molecule type" value="Genomic_DNA"/>
</dbReference>
<dbReference type="AlphaFoldDB" id="A0A494TKF8"/>
<dbReference type="PANTHER" id="PTHR46796">
    <property type="entry name" value="HTH-TYPE TRANSCRIPTIONAL ACTIVATOR RHAS-RELATED"/>
    <property type="match status" value="1"/>
</dbReference>
<dbReference type="Proteomes" id="UP000276254">
    <property type="component" value="Chromosome"/>
</dbReference>
<dbReference type="Pfam" id="PF12833">
    <property type="entry name" value="HTH_18"/>
    <property type="match status" value="1"/>
</dbReference>
<accession>A0A494TKF8</accession>
<dbReference type="GO" id="GO:0003700">
    <property type="term" value="F:DNA-binding transcription factor activity"/>
    <property type="evidence" value="ECO:0007669"/>
    <property type="project" value="InterPro"/>
</dbReference>
<dbReference type="RefSeq" id="WP_121152925.1">
    <property type="nucleotide sequence ID" value="NZ_CP032829.1"/>
</dbReference>
<dbReference type="GO" id="GO:0043565">
    <property type="term" value="F:sequence-specific DNA binding"/>
    <property type="evidence" value="ECO:0007669"/>
    <property type="project" value="InterPro"/>
</dbReference>